<reference evidence="1 2" key="1">
    <citation type="submission" date="2019-07" db="EMBL/GenBank/DDBJ databases">
        <title>De Novo Assembly of kiwifruit Actinidia rufa.</title>
        <authorList>
            <person name="Sugita-Konishi S."/>
            <person name="Sato K."/>
            <person name="Mori E."/>
            <person name="Abe Y."/>
            <person name="Kisaki G."/>
            <person name="Hamano K."/>
            <person name="Suezawa K."/>
            <person name="Otani M."/>
            <person name="Fukuda T."/>
            <person name="Manabe T."/>
            <person name="Gomi K."/>
            <person name="Tabuchi M."/>
            <person name="Akimitsu K."/>
            <person name="Kataoka I."/>
        </authorList>
    </citation>
    <scope>NUCLEOTIDE SEQUENCE [LARGE SCALE GENOMIC DNA]</scope>
    <source>
        <strain evidence="2">cv. Fuchu</strain>
    </source>
</reference>
<organism evidence="1 2">
    <name type="scientific">Actinidia rufa</name>
    <dbReference type="NCBI Taxonomy" id="165716"/>
    <lineage>
        <taxon>Eukaryota</taxon>
        <taxon>Viridiplantae</taxon>
        <taxon>Streptophyta</taxon>
        <taxon>Embryophyta</taxon>
        <taxon>Tracheophyta</taxon>
        <taxon>Spermatophyta</taxon>
        <taxon>Magnoliopsida</taxon>
        <taxon>eudicotyledons</taxon>
        <taxon>Gunneridae</taxon>
        <taxon>Pentapetalae</taxon>
        <taxon>asterids</taxon>
        <taxon>Ericales</taxon>
        <taxon>Actinidiaceae</taxon>
        <taxon>Actinidia</taxon>
    </lineage>
</organism>
<protein>
    <submittedName>
        <fullName evidence="1">Uncharacterized protein</fullName>
    </submittedName>
</protein>
<accession>A0A7J0G7U3</accession>
<gene>
    <name evidence="1" type="ORF">Acr_18g0010440</name>
</gene>
<sequence length="131" mass="14652">MYLFKVKFHTPLLPLTVDIYNWAWGLSEGTLPCKSPSFPCHPLGLSPVVAPYQSFQSSYYFELTKKRRLEDNDGLSSGRHSFVVVISPSSGTEGLRARSVAIFGRDLYPSKANVEWCSHRAPAQETTELAL</sequence>
<evidence type="ECO:0000313" key="1">
    <source>
        <dbReference type="EMBL" id="GFZ06874.1"/>
    </source>
</evidence>
<keyword evidence="2" id="KW-1185">Reference proteome</keyword>
<evidence type="ECO:0000313" key="2">
    <source>
        <dbReference type="Proteomes" id="UP000585474"/>
    </source>
</evidence>
<proteinExistence type="predicted"/>
<dbReference type="EMBL" id="BJWL01000018">
    <property type="protein sequence ID" value="GFZ06874.1"/>
    <property type="molecule type" value="Genomic_DNA"/>
</dbReference>
<dbReference type="Proteomes" id="UP000585474">
    <property type="component" value="Unassembled WGS sequence"/>
</dbReference>
<dbReference type="AlphaFoldDB" id="A0A7J0G7U3"/>
<comment type="caution">
    <text evidence="1">The sequence shown here is derived from an EMBL/GenBank/DDBJ whole genome shotgun (WGS) entry which is preliminary data.</text>
</comment>
<name>A0A7J0G7U3_9ERIC</name>